<feature type="domain" description="Gylcosyl hydrolase 115 C-terminal" evidence="1">
    <location>
        <begin position="2"/>
        <end position="170"/>
    </location>
</feature>
<evidence type="ECO:0000313" key="2">
    <source>
        <dbReference type="EMBL" id="VYT06004.1"/>
    </source>
</evidence>
<gene>
    <name evidence="2" type="ORF">BILFYP9_01617</name>
</gene>
<reference evidence="2" key="1">
    <citation type="submission" date="2019-11" db="EMBL/GenBank/DDBJ databases">
        <authorList>
            <person name="Feng L."/>
        </authorList>
    </citation>
    <scope>NUCLEOTIDE SEQUENCE</scope>
    <source>
        <strain evidence="2">BintestinalisLFYP9</strain>
    </source>
</reference>
<sequence length="175" mass="19748">MYVEDNGCVSINAGKFHRKVENSGIKIRAIKGLGYENDCVQLGEATQNVPNMWFTNKSPKAEYDFYTFNGGNATVHVYALPLFPVDSKHDTRYGIMIDDDMVQWMTTSAKEYSSQWRLNVFRNSAISTINVNVDKPGKHTLKLICAHPGMIIQKVVIDFGGMKRSYLGPNVTYIK</sequence>
<dbReference type="PANTHER" id="PTHR37842">
    <property type="match status" value="1"/>
</dbReference>
<dbReference type="Pfam" id="PF17829">
    <property type="entry name" value="GH115_C"/>
    <property type="match status" value="1"/>
</dbReference>
<name>A0A6N2TJG9_9BACE</name>
<proteinExistence type="predicted"/>
<dbReference type="EMBL" id="CACRSU010000015">
    <property type="protein sequence ID" value="VYT06004.1"/>
    <property type="molecule type" value="Genomic_DNA"/>
</dbReference>
<dbReference type="InterPro" id="IPR041437">
    <property type="entry name" value="GH115_C"/>
</dbReference>
<organism evidence="2">
    <name type="scientific">Bacteroides intestinalis</name>
    <dbReference type="NCBI Taxonomy" id="329854"/>
    <lineage>
        <taxon>Bacteria</taxon>
        <taxon>Pseudomonadati</taxon>
        <taxon>Bacteroidota</taxon>
        <taxon>Bacteroidia</taxon>
        <taxon>Bacteroidales</taxon>
        <taxon>Bacteroidaceae</taxon>
        <taxon>Bacteroides</taxon>
    </lineage>
</organism>
<evidence type="ECO:0000259" key="1">
    <source>
        <dbReference type="Pfam" id="PF17829"/>
    </source>
</evidence>
<dbReference type="AlphaFoldDB" id="A0A6N2TJG9"/>
<accession>A0A6N2TJG9</accession>
<protein>
    <recommendedName>
        <fullName evidence="1">Gylcosyl hydrolase 115 C-terminal domain-containing protein</fullName>
    </recommendedName>
</protein>
<dbReference type="PANTHER" id="PTHR37842:SF2">
    <property type="entry name" value="GYLCOSYL HYDROLASE 115 C-TERMINAL DOMAIN-CONTAINING PROTEIN"/>
    <property type="match status" value="1"/>
</dbReference>
<dbReference type="Gene3D" id="2.60.120.1620">
    <property type="match status" value="1"/>
</dbReference>